<gene>
    <name evidence="2" type="ORF">SAMN05444583_10354</name>
</gene>
<keyword evidence="1" id="KW-1133">Transmembrane helix</keyword>
<protein>
    <submittedName>
        <fullName evidence="2">Uncharacterized protein</fullName>
    </submittedName>
</protein>
<proteinExistence type="predicted"/>
<sequence>MIDMVEIVTVATAPWLRPRQFRVIFKEKSMGTILTVLGAIGSAISIANFMKSLS</sequence>
<keyword evidence="3" id="KW-1185">Reference proteome</keyword>
<reference evidence="3" key="1">
    <citation type="submission" date="2016-10" db="EMBL/GenBank/DDBJ databases">
        <authorList>
            <person name="Varghese N."/>
            <person name="Submissions S."/>
        </authorList>
    </citation>
    <scope>NUCLEOTIDE SEQUENCE [LARGE SCALE GENOMIC DNA]</scope>
    <source>
        <strain evidence="3">DSM 44675</strain>
    </source>
</reference>
<evidence type="ECO:0000313" key="3">
    <source>
        <dbReference type="Proteomes" id="UP000198677"/>
    </source>
</evidence>
<feature type="transmembrane region" description="Helical" evidence="1">
    <location>
        <begin position="29"/>
        <end position="50"/>
    </location>
</feature>
<evidence type="ECO:0000313" key="2">
    <source>
        <dbReference type="EMBL" id="SEK68326.1"/>
    </source>
</evidence>
<dbReference type="Proteomes" id="UP000198677">
    <property type="component" value="Unassembled WGS sequence"/>
</dbReference>
<dbReference type="AlphaFoldDB" id="A0A1H7J111"/>
<keyword evidence="1" id="KW-0472">Membrane</keyword>
<accession>A0A1H7J111</accession>
<name>A0A1H7J111_9NOCA</name>
<organism evidence="2 3">
    <name type="scientific">Rhodococcus maanshanensis</name>
    <dbReference type="NCBI Taxonomy" id="183556"/>
    <lineage>
        <taxon>Bacteria</taxon>
        <taxon>Bacillati</taxon>
        <taxon>Actinomycetota</taxon>
        <taxon>Actinomycetes</taxon>
        <taxon>Mycobacteriales</taxon>
        <taxon>Nocardiaceae</taxon>
        <taxon>Rhodococcus</taxon>
    </lineage>
</organism>
<keyword evidence="1" id="KW-0812">Transmembrane</keyword>
<evidence type="ECO:0000256" key="1">
    <source>
        <dbReference type="SAM" id="Phobius"/>
    </source>
</evidence>
<dbReference type="EMBL" id="FOAW01000003">
    <property type="protein sequence ID" value="SEK68326.1"/>
    <property type="molecule type" value="Genomic_DNA"/>
</dbReference>